<evidence type="ECO:0000256" key="4">
    <source>
        <dbReference type="ARBA" id="ARBA00010662"/>
    </source>
</evidence>
<evidence type="ECO:0000313" key="10">
    <source>
        <dbReference type="Proteomes" id="UP000191110"/>
    </source>
</evidence>
<dbReference type="EC" id="3.1.1.31" evidence="5 7"/>
<dbReference type="PANTHER" id="PTHR11054:SF0">
    <property type="entry name" value="6-PHOSPHOGLUCONOLACTONASE"/>
    <property type="match status" value="1"/>
</dbReference>
<evidence type="ECO:0000256" key="2">
    <source>
        <dbReference type="ARBA" id="ARBA00002681"/>
    </source>
</evidence>
<evidence type="ECO:0000313" key="9">
    <source>
        <dbReference type="EMBL" id="OOZ38795.1"/>
    </source>
</evidence>
<dbReference type="InterPro" id="IPR037171">
    <property type="entry name" value="NagB/RpiA_transferase-like"/>
</dbReference>
<protein>
    <recommendedName>
        <fullName evidence="6 7">6-phosphogluconolactonase</fullName>
        <shortName evidence="7">6PGL</shortName>
        <ecNumber evidence="5 7">3.1.1.31</ecNumber>
    </recommendedName>
</protein>
<dbReference type="CDD" id="cd01400">
    <property type="entry name" value="6PGL"/>
    <property type="match status" value="1"/>
</dbReference>
<comment type="caution">
    <text evidence="9">The sequence shown here is derived from an EMBL/GenBank/DDBJ whole genome shotgun (WGS) entry which is preliminary data.</text>
</comment>
<keyword evidence="7" id="KW-0378">Hydrolase</keyword>
<dbReference type="SUPFAM" id="SSF100950">
    <property type="entry name" value="NagB/RpiA/CoA transferase-like"/>
    <property type="match status" value="1"/>
</dbReference>
<dbReference type="InterPro" id="IPR039104">
    <property type="entry name" value="6PGL"/>
</dbReference>
<feature type="domain" description="Glucosamine/galactosamine-6-phosphate isomerase" evidence="8">
    <location>
        <begin position="17"/>
        <end position="235"/>
    </location>
</feature>
<dbReference type="Pfam" id="PF01182">
    <property type="entry name" value="Glucosamine_iso"/>
    <property type="match status" value="1"/>
</dbReference>
<comment type="function">
    <text evidence="2 7">Hydrolysis of 6-phosphogluconolactone to 6-phosphogluconate.</text>
</comment>
<reference evidence="9 10" key="1">
    <citation type="submission" date="2016-11" db="EMBL/GenBank/DDBJ databases">
        <title>Mixed transmission modes and dynamic genome evolution in an obligate animal-bacterial symbiosis.</title>
        <authorList>
            <person name="Russell S.L."/>
            <person name="Corbett-Detig R.B."/>
            <person name="Cavanaugh C.M."/>
        </authorList>
    </citation>
    <scope>NUCLEOTIDE SEQUENCE [LARGE SCALE GENOMIC DNA]</scope>
    <source>
        <strain evidence="9">Sveles-Q1</strain>
    </source>
</reference>
<dbReference type="InterPro" id="IPR005900">
    <property type="entry name" value="6-phosphogluconolactonase_DevB"/>
</dbReference>
<name>A0A1T2L115_9GAMM</name>
<dbReference type="AlphaFoldDB" id="A0A1T2L115"/>
<evidence type="ECO:0000256" key="6">
    <source>
        <dbReference type="ARBA" id="ARBA00020337"/>
    </source>
</evidence>
<dbReference type="GO" id="GO:0005975">
    <property type="term" value="P:carbohydrate metabolic process"/>
    <property type="evidence" value="ECO:0007669"/>
    <property type="project" value="UniProtKB-UniRule"/>
</dbReference>
<dbReference type="OrthoDB" id="9810967at2"/>
<evidence type="ECO:0000259" key="8">
    <source>
        <dbReference type="Pfam" id="PF01182"/>
    </source>
</evidence>
<gene>
    <name evidence="7" type="primary">pgl</name>
    <name evidence="9" type="ORF">BOW53_14190</name>
</gene>
<evidence type="ECO:0000256" key="1">
    <source>
        <dbReference type="ARBA" id="ARBA00000832"/>
    </source>
</evidence>
<dbReference type="Proteomes" id="UP000191110">
    <property type="component" value="Unassembled WGS sequence"/>
</dbReference>
<comment type="pathway">
    <text evidence="3 7">Carbohydrate degradation; pentose phosphate pathway; D-ribulose 5-phosphate from D-glucose 6-phosphate (oxidative stage): step 2/3.</text>
</comment>
<organism evidence="9 10">
    <name type="scientific">Solemya pervernicosa gill symbiont</name>
    <dbReference type="NCBI Taxonomy" id="642797"/>
    <lineage>
        <taxon>Bacteria</taxon>
        <taxon>Pseudomonadati</taxon>
        <taxon>Pseudomonadota</taxon>
        <taxon>Gammaproteobacteria</taxon>
        <taxon>sulfur-oxidizing symbionts</taxon>
    </lineage>
</organism>
<comment type="catalytic activity">
    <reaction evidence="1 7">
        <text>6-phospho-D-glucono-1,5-lactone + H2O = 6-phospho-D-gluconate + H(+)</text>
        <dbReference type="Rhea" id="RHEA:12556"/>
        <dbReference type="ChEBI" id="CHEBI:15377"/>
        <dbReference type="ChEBI" id="CHEBI:15378"/>
        <dbReference type="ChEBI" id="CHEBI:57955"/>
        <dbReference type="ChEBI" id="CHEBI:58759"/>
        <dbReference type="EC" id="3.1.1.31"/>
    </reaction>
</comment>
<dbReference type="InterPro" id="IPR006148">
    <property type="entry name" value="Glc/Gal-6P_isomerase"/>
</dbReference>
<dbReference type="UniPathway" id="UPA00115">
    <property type="reaction ID" value="UER00409"/>
</dbReference>
<evidence type="ECO:0000256" key="5">
    <source>
        <dbReference type="ARBA" id="ARBA00013198"/>
    </source>
</evidence>
<evidence type="ECO:0000256" key="3">
    <source>
        <dbReference type="ARBA" id="ARBA00004961"/>
    </source>
</evidence>
<dbReference type="PANTHER" id="PTHR11054">
    <property type="entry name" value="6-PHOSPHOGLUCONOLACTONASE"/>
    <property type="match status" value="1"/>
</dbReference>
<dbReference type="NCBIfam" id="TIGR01198">
    <property type="entry name" value="pgl"/>
    <property type="match status" value="1"/>
</dbReference>
<dbReference type="GO" id="GO:0006098">
    <property type="term" value="P:pentose-phosphate shunt"/>
    <property type="evidence" value="ECO:0007669"/>
    <property type="project" value="UniProtKB-UniPathway"/>
</dbReference>
<keyword evidence="10" id="KW-1185">Reference proteome</keyword>
<dbReference type="Gene3D" id="3.40.50.1360">
    <property type="match status" value="1"/>
</dbReference>
<accession>A0A1T2L115</accession>
<dbReference type="GO" id="GO:0017057">
    <property type="term" value="F:6-phosphogluconolactonase activity"/>
    <property type="evidence" value="ECO:0007669"/>
    <property type="project" value="UniProtKB-UniRule"/>
</dbReference>
<dbReference type="RefSeq" id="WP_078484747.1">
    <property type="nucleotide sequence ID" value="NZ_MPRL01000073.1"/>
</dbReference>
<sequence length="252" mass="28090">MSKNNLFDQTNIYPELESVSAAAAARWVSLCKEAISDHGSFHVALSGGSTPKRLYQLLAAHPFSEQIDWAKVHIYFGDERFVPHDHPDSNYRMAREAMLDQLAIPESQIHPVDTSLSSAAEAAETYAQELQQQLPLNHNGQHCFDLMLLGMGPDGHTASLFPETEILHEQQTLCAASYVEKMTSWRISLTFKTINTSHHIALLVCGENKVEALRHAMRRNTPRLPIQRLVPQGSLEWLLDEAAAKGLAEVLA</sequence>
<comment type="similarity">
    <text evidence="4 7">Belongs to the glucosamine/galactosamine-6-phosphate isomerase family. 6-phosphogluconolactonase subfamily.</text>
</comment>
<proteinExistence type="inferred from homology"/>
<evidence type="ECO:0000256" key="7">
    <source>
        <dbReference type="RuleBase" id="RU365095"/>
    </source>
</evidence>
<dbReference type="EMBL" id="MPRL01000073">
    <property type="protein sequence ID" value="OOZ38795.1"/>
    <property type="molecule type" value="Genomic_DNA"/>
</dbReference>